<feature type="binding site" evidence="15">
    <location>
        <position position="501"/>
    </location>
    <ligand>
        <name>ATP</name>
        <dbReference type="ChEBI" id="CHEBI:30616"/>
    </ligand>
</feature>
<feature type="domain" description="P-type ATPase N-terminal" evidence="19">
    <location>
        <begin position="28"/>
        <end position="82"/>
    </location>
</feature>
<evidence type="ECO:0000256" key="8">
    <source>
        <dbReference type="ARBA" id="ARBA00022842"/>
    </source>
</evidence>
<dbReference type="InterPro" id="IPR023214">
    <property type="entry name" value="HAD_sf"/>
</dbReference>
<dbReference type="GO" id="GO:0140326">
    <property type="term" value="F:ATPase-coupled intramembrane lipid transporter activity"/>
    <property type="evidence" value="ECO:0007669"/>
    <property type="project" value="UniProtKB-EC"/>
</dbReference>
<evidence type="ECO:0000256" key="15">
    <source>
        <dbReference type="PIRSR" id="PIRSR606539-2"/>
    </source>
</evidence>
<comment type="catalytic activity">
    <reaction evidence="12 17">
        <text>ATP + H2O + phospholipidSide 1 = ADP + phosphate + phospholipidSide 2.</text>
        <dbReference type="EC" id="7.6.2.1"/>
    </reaction>
</comment>
<feature type="binding site" evidence="16">
    <location>
        <position position="945"/>
    </location>
    <ligand>
        <name>Mg(2+)</name>
        <dbReference type="ChEBI" id="CHEBI:18420"/>
    </ligand>
</feature>
<dbReference type="FunFam" id="3.40.50.1000:FF:000130">
    <property type="entry name" value="Phospholipid-transporting ATPase"/>
    <property type="match status" value="1"/>
</dbReference>
<feature type="transmembrane region" description="Helical" evidence="17">
    <location>
        <begin position="432"/>
        <end position="453"/>
    </location>
</feature>
<proteinExistence type="inferred from homology"/>
<dbReference type="EC" id="7.6.2.1" evidence="17"/>
<dbReference type="GO" id="GO:0045332">
    <property type="term" value="P:phospholipid translocation"/>
    <property type="evidence" value="ECO:0007669"/>
    <property type="project" value="TreeGrafter"/>
</dbReference>
<evidence type="ECO:0000256" key="3">
    <source>
        <dbReference type="ARBA" id="ARBA00022448"/>
    </source>
</evidence>
<feature type="transmembrane region" description="Helical" evidence="17">
    <location>
        <begin position="1188"/>
        <end position="1208"/>
    </location>
</feature>
<feature type="binding site" evidence="15">
    <location>
        <position position="814"/>
    </location>
    <ligand>
        <name>ATP</name>
        <dbReference type="ChEBI" id="CHEBI:30616"/>
    </ligand>
</feature>
<evidence type="ECO:0000259" key="20">
    <source>
        <dbReference type="Pfam" id="PF16212"/>
    </source>
</evidence>
<feature type="binding site" evidence="15">
    <location>
        <position position="674"/>
    </location>
    <ligand>
        <name>ATP</name>
        <dbReference type="ChEBI" id="CHEBI:30616"/>
    </ligand>
</feature>
<evidence type="ECO:0000256" key="14">
    <source>
        <dbReference type="PIRSR" id="PIRSR606539-1"/>
    </source>
</evidence>
<feature type="region of interest" description="Disordered" evidence="18">
    <location>
        <begin position="1277"/>
        <end position="1324"/>
    </location>
</feature>
<evidence type="ECO:0000256" key="17">
    <source>
        <dbReference type="RuleBase" id="RU362033"/>
    </source>
</evidence>
<dbReference type="InterPro" id="IPR001757">
    <property type="entry name" value="P_typ_ATPase"/>
</dbReference>
<dbReference type="PROSITE" id="PS00154">
    <property type="entry name" value="ATPASE_E1_E2"/>
    <property type="match status" value="1"/>
</dbReference>
<dbReference type="OrthoDB" id="377733at2759"/>
<dbReference type="InterPro" id="IPR006539">
    <property type="entry name" value="P-type_ATPase_IV"/>
</dbReference>
<dbReference type="InterPro" id="IPR044492">
    <property type="entry name" value="P_typ_ATPase_HD_dom"/>
</dbReference>
<dbReference type="EMBL" id="LXFE01000286">
    <property type="protein sequence ID" value="OLL25914.1"/>
    <property type="molecule type" value="Genomic_DNA"/>
</dbReference>
<feature type="binding site" evidence="15">
    <location>
        <position position="949"/>
    </location>
    <ligand>
        <name>ATP</name>
        <dbReference type="ChEBI" id="CHEBI:30616"/>
    </ligand>
</feature>
<dbReference type="Gene3D" id="3.40.1110.10">
    <property type="entry name" value="Calcium-transporting ATPase, cytoplasmic domain N"/>
    <property type="match status" value="1"/>
</dbReference>
<feature type="transmembrane region" description="Helical" evidence="17">
    <location>
        <begin position="1153"/>
        <end position="1176"/>
    </location>
</feature>
<feature type="binding site" evidence="16">
    <location>
        <position position="949"/>
    </location>
    <ligand>
        <name>Mg(2+)</name>
        <dbReference type="ChEBI" id="CHEBI:18420"/>
    </ligand>
</feature>
<feature type="transmembrane region" description="Helical" evidence="17">
    <location>
        <begin position="1003"/>
        <end position="1022"/>
    </location>
</feature>
<evidence type="ECO:0000256" key="11">
    <source>
        <dbReference type="ARBA" id="ARBA00023136"/>
    </source>
</evidence>
<evidence type="ECO:0000256" key="2">
    <source>
        <dbReference type="ARBA" id="ARBA00008109"/>
    </source>
</evidence>
<sequence>PLPPLPPQIRTVAFNAPLPQHCLDDDGTPAADYPRNKIRTAKYTPLTFVPKNLWFQFHNVANIYFLFIVILQIFPIFGASNPGLGALPLIVIVTVTAFKDAIEDWRRMLLDIELNNTRTYILHYWHNVNVTDENISLWRRAKKATTRLIRWLIKKKKGRDPYSLDRTSTLQSHFSDLGPRHSISYNMVPLSGSTLNTDPSQKIKTKSVIDPNRQPSHMAKFKPDHWKSVRVGDFILLRNNDQIPADVVVLSTSDADGACFVETKNLDGETNLKVRHALRCSQGIRTAADCELATFIIESEGPSPNLYSYNGVAKWKENDPSFPDGIDQMEPITIESMLLRGSSLRNTEWVIGVVLFTGTETKIMMNSGDTPSKRSKISTELNWNVIVNFMILFCMCFVSGIVEGVTWSKGTGSQGFFEFGSTTGNSALDGFVTFWTCIILFQNLVPISLYISIEIIKTLQAFFIYSDIDMYYEPLDYPCTPKSWNISDDLGQIEYIFSDKTGTLTQNVMEFKKCTVNGVPYGEAYTEAMAGMQKRKGIDVVKEAALAVERIAHAREEMLCLLDKLYQNPWFDESALTFISRQFVSDLLGEGSPEQQNANRDFILALALCHSVLTERVSDHPTRIAFHAQSPDEAALVATARDLGVSLIERTKDGVVLDVLGQTIKVEVLNQLEFNSSRKRMSVIVRLPDGKIMLYCKGADSIIYSRLVPGQQQELRVKTAADLVEFAQEGLRTLCIAKRELSEQEYSSWCEDYEKAASSLADREGELENVSNAIERELYLMGGTAIEDKLQDGVPDAIQHLLDGGIKLWVLTGDKVETAINIGFACNLLGNEMNLIMLQIDPDDGIEQANAMVLKYLDEYFNMKGTPQELEEAKNNHSPPAPTHALVIDGDALKLVLDKDVESKFLLLCKQCKAVLCCRVSPSQKASVVNMVKHGLDVMTLSIGDGANDVAMIQQANVGVGIVGEEGRQAVMSADYAIGQFRFLSKLILVHGRWSYRRIAETVANFFYKNMVWTFTLFWFQIYNQFDGSFLFDYTYILLYNLAFTSVPVIVMGVLDQDVSAKISMKVPQLYRRGILRLEWTQKKFWKVLAVYLLLIFQGYTWQMAFISHSSAGFATMSGRQVNSAEEIGVYVGCIAVFVVNAYVMLNQQRWDWLFILLNFLSSFLIFIFTGFYSLYPGNHAFYHTASHIFTTIDFWAVFVLSLVTCLLPRFTAKYLQKVYYPFDSDIIREQVWLGKLNENSSQNMSMEEVNRTHDVYLNSARMSDHSKDDHTFVSSRAANHTHSKADSKNSAIVPDNGTFASSQTYQTEDGPLHNNASSEALHL</sequence>
<dbReference type="InterPro" id="IPR032631">
    <property type="entry name" value="P-type_ATPase_N"/>
</dbReference>
<keyword evidence="7 15" id="KW-0067">ATP-binding</keyword>
<feature type="binding site" evidence="15">
    <location>
        <position position="919"/>
    </location>
    <ligand>
        <name>ATP</name>
        <dbReference type="ChEBI" id="CHEBI:30616"/>
    </ligand>
</feature>
<dbReference type="SUPFAM" id="SSF56784">
    <property type="entry name" value="HAD-like"/>
    <property type="match status" value="1"/>
</dbReference>
<feature type="binding site" evidence="15">
    <location>
        <position position="732"/>
    </location>
    <ligand>
        <name>ATP</name>
        <dbReference type="ChEBI" id="CHEBI:30616"/>
    </ligand>
</feature>
<dbReference type="SUPFAM" id="SSF81665">
    <property type="entry name" value="Calcium ATPase, transmembrane domain M"/>
    <property type="match status" value="1"/>
</dbReference>
<feature type="binding site" evidence="15">
    <location>
        <position position="812"/>
    </location>
    <ligand>
        <name>ATP</name>
        <dbReference type="ChEBI" id="CHEBI:30616"/>
    </ligand>
</feature>
<feature type="binding site" evidence="15">
    <location>
        <position position="633"/>
    </location>
    <ligand>
        <name>ATP</name>
        <dbReference type="ChEBI" id="CHEBI:30616"/>
    </ligand>
</feature>
<dbReference type="InterPro" id="IPR032630">
    <property type="entry name" value="P_typ_ATPase_c"/>
</dbReference>
<dbReference type="SFLD" id="SFLDG00002">
    <property type="entry name" value="C1.7:_P-type_atpase_like"/>
    <property type="match status" value="1"/>
</dbReference>
<dbReference type="Pfam" id="PF16212">
    <property type="entry name" value="PhoLip_ATPase_C"/>
    <property type="match status" value="1"/>
</dbReference>
<evidence type="ECO:0000313" key="21">
    <source>
        <dbReference type="EMBL" id="OLL25914.1"/>
    </source>
</evidence>
<evidence type="ECO:0000256" key="4">
    <source>
        <dbReference type="ARBA" id="ARBA00022692"/>
    </source>
</evidence>
<keyword evidence="22" id="KW-1185">Reference proteome</keyword>
<dbReference type="FunFam" id="3.40.1110.10:FF:000035">
    <property type="entry name" value="Phospholipid-transporting ATPase"/>
    <property type="match status" value="1"/>
</dbReference>
<dbReference type="STRING" id="1198029.A0A1U7LTE1"/>
<dbReference type="PRINTS" id="PR00119">
    <property type="entry name" value="CATATPASE"/>
</dbReference>
<dbReference type="GO" id="GO:0005789">
    <property type="term" value="C:endoplasmic reticulum membrane"/>
    <property type="evidence" value="ECO:0007669"/>
    <property type="project" value="UniProtKB-SubCell"/>
</dbReference>
<dbReference type="SFLD" id="SFLDF00027">
    <property type="entry name" value="p-type_atpase"/>
    <property type="match status" value="1"/>
</dbReference>
<feature type="compositionally biased region" description="Polar residues" evidence="18">
    <location>
        <begin position="1299"/>
        <end position="1308"/>
    </location>
</feature>
<accession>A0A1U7LTE1</accession>
<dbReference type="InterPro" id="IPR036412">
    <property type="entry name" value="HAD-like_sf"/>
</dbReference>
<feature type="binding site" evidence="15">
    <location>
        <position position="925"/>
    </location>
    <ligand>
        <name>ATP</name>
        <dbReference type="ChEBI" id="CHEBI:30616"/>
    </ligand>
</feature>
<feature type="binding site" evidence="15">
    <location>
        <position position="948"/>
    </location>
    <ligand>
        <name>ATP</name>
        <dbReference type="ChEBI" id="CHEBI:30616"/>
    </ligand>
</feature>
<comment type="caution">
    <text evidence="21">The sequence shown here is derived from an EMBL/GenBank/DDBJ whole genome shotgun (WGS) entry which is preliminary data.</text>
</comment>
<keyword evidence="11 17" id="KW-0472">Membrane</keyword>
<dbReference type="Gene3D" id="2.70.150.10">
    <property type="entry name" value="Calcium-transporting ATPase, cytoplasmic transduction domain A"/>
    <property type="match status" value="1"/>
</dbReference>
<feature type="active site" description="4-aspartylphosphate intermediate" evidence="14">
    <location>
        <position position="499"/>
    </location>
</feature>
<feature type="transmembrane region" description="Helical" evidence="17">
    <location>
        <begin position="1085"/>
        <end position="1108"/>
    </location>
</feature>
<dbReference type="NCBIfam" id="TIGR01494">
    <property type="entry name" value="ATPase_P-type"/>
    <property type="match status" value="2"/>
</dbReference>
<keyword evidence="5 16" id="KW-0479">Metal-binding</keyword>
<gene>
    <name evidence="21" type="ORF">NEOLI_001781</name>
</gene>
<evidence type="ECO:0000256" key="9">
    <source>
        <dbReference type="ARBA" id="ARBA00022967"/>
    </source>
</evidence>
<dbReference type="InterPro" id="IPR018303">
    <property type="entry name" value="ATPase_P-typ_P_site"/>
</dbReference>
<dbReference type="SUPFAM" id="SSF81660">
    <property type="entry name" value="Metal cation-transporting ATPase, ATP-binding domain N"/>
    <property type="match status" value="1"/>
</dbReference>
<feature type="transmembrane region" description="Helical" evidence="17">
    <location>
        <begin position="1128"/>
        <end position="1146"/>
    </location>
</feature>
<keyword evidence="6 15" id="KW-0547">Nucleotide-binding</keyword>
<dbReference type="PANTHER" id="PTHR24092">
    <property type="entry name" value="PROBABLE PHOSPHOLIPID-TRANSPORTING ATPASE"/>
    <property type="match status" value="1"/>
</dbReference>
<feature type="compositionally biased region" description="Polar residues" evidence="18">
    <location>
        <begin position="1315"/>
        <end position="1324"/>
    </location>
</feature>
<dbReference type="GO" id="GO:0016887">
    <property type="term" value="F:ATP hydrolysis activity"/>
    <property type="evidence" value="ECO:0007669"/>
    <property type="project" value="InterPro"/>
</dbReference>
<evidence type="ECO:0000256" key="13">
    <source>
        <dbReference type="ARBA" id="ARBA00049128"/>
    </source>
</evidence>
<dbReference type="Proteomes" id="UP000186594">
    <property type="component" value="Unassembled WGS sequence"/>
</dbReference>
<dbReference type="NCBIfam" id="TIGR01652">
    <property type="entry name" value="ATPase-Plipid"/>
    <property type="match status" value="1"/>
</dbReference>
<evidence type="ECO:0000256" key="1">
    <source>
        <dbReference type="ARBA" id="ARBA00004477"/>
    </source>
</evidence>
<evidence type="ECO:0000256" key="12">
    <source>
        <dbReference type="ARBA" id="ARBA00034036"/>
    </source>
</evidence>
<evidence type="ECO:0000256" key="7">
    <source>
        <dbReference type="ARBA" id="ARBA00022840"/>
    </source>
</evidence>
<evidence type="ECO:0000259" key="19">
    <source>
        <dbReference type="Pfam" id="PF16209"/>
    </source>
</evidence>
<dbReference type="SUPFAM" id="SSF81653">
    <property type="entry name" value="Calcium ATPase, transduction domain A"/>
    <property type="match status" value="1"/>
</dbReference>
<feature type="binding site" evidence="15">
    <location>
        <position position="697"/>
    </location>
    <ligand>
        <name>ATP</name>
        <dbReference type="ChEBI" id="CHEBI:30616"/>
    </ligand>
</feature>
<feature type="non-terminal residue" evidence="21">
    <location>
        <position position="1"/>
    </location>
</feature>
<dbReference type="InterPro" id="IPR008250">
    <property type="entry name" value="ATPase_P-typ_transduc_dom_A_sf"/>
</dbReference>
<reference evidence="21 22" key="1">
    <citation type="submission" date="2016-04" db="EMBL/GenBank/DDBJ databases">
        <title>Evolutionary innovation and constraint leading to complex multicellularity in the Ascomycota.</title>
        <authorList>
            <person name="Cisse O."/>
            <person name="Nguyen A."/>
            <person name="Hewitt D.A."/>
            <person name="Jedd G."/>
            <person name="Stajich J.E."/>
        </authorList>
    </citation>
    <scope>NUCLEOTIDE SEQUENCE [LARGE SCALE GENOMIC DNA]</scope>
    <source>
        <strain evidence="21 22">DAH-3</strain>
    </source>
</reference>
<dbReference type="InterPro" id="IPR023299">
    <property type="entry name" value="ATPase_P-typ_cyto_dom_N"/>
</dbReference>
<dbReference type="Gene3D" id="3.40.50.1000">
    <property type="entry name" value="HAD superfamily/HAD-like"/>
    <property type="match status" value="1"/>
</dbReference>
<dbReference type="PANTHER" id="PTHR24092:SF180">
    <property type="entry name" value="PHOSPHOLIPID-TRANSPORTING ATPASE DNF1-RELATED"/>
    <property type="match status" value="1"/>
</dbReference>
<dbReference type="SFLD" id="SFLDS00003">
    <property type="entry name" value="Haloacid_Dehalogenase"/>
    <property type="match status" value="1"/>
</dbReference>
<comment type="cofactor">
    <cofactor evidence="16">
        <name>Mg(2+)</name>
        <dbReference type="ChEBI" id="CHEBI:18420"/>
    </cofactor>
</comment>
<dbReference type="InterPro" id="IPR023298">
    <property type="entry name" value="ATPase_P-typ_TM_dom_sf"/>
</dbReference>
<keyword evidence="9 17" id="KW-1278">Translocase</keyword>
<feature type="transmembrane region" description="Helical" evidence="17">
    <location>
        <begin position="84"/>
        <end position="102"/>
    </location>
</feature>
<evidence type="ECO:0000313" key="22">
    <source>
        <dbReference type="Proteomes" id="UP000186594"/>
    </source>
</evidence>
<dbReference type="CDD" id="cd02073">
    <property type="entry name" value="P-type_ATPase_APLT_Dnf-like"/>
    <property type="match status" value="1"/>
</dbReference>
<organism evidence="21 22">
    <name type="scientific">Neolecta irregularis (strain DAH-3)</name>
    <dbReference type="NCBI Taxonomy" id="1198029"/>
    <lineage>
        <taxon>Eukaryota</taxon>
        <taxon>Fungi</taxon>
        <taxon>Dikarya</taxon>
        <taxon>Ascomycota</taxon>
        <taxon>Taphrinomycotina</taxon>
        <taxon>Neolectales</taxon>
        <taxon>Neolectaceae</taxon>
        <taxon>Neolecta</taxon>
    </lineage>
</organism>
<comment type="subcellular location">
    <subcellularLocation>
        <location evidence="1">Endoplasmic reticulum membrane</location>
        <topology evidence="1">Multi-pass membrane protein</topology>
    </subcellularLocation>
    <subcellularLocation>
        <location evidence="17">Membrane</location>
        <topology evidence="17">Multi-pass membrane protein</topology>
    </subcellularLocation>
</comment>
<dbReference type="Pfam" id="PF13246">
    <property type="entry name" value="Cation_ATPase"/>
    <property type="match status" value="1"/>
</dbReference>
<feature type="binding site" evidence="15">
    <location>
        <position position="499"/>
    </location>
    <ligand>
        <name>ATP</name>
        <dbReference type="ChEBI" id="CHEBI:30616"/>
    </ligand>
</feature>
<dbReference type="OMA" id="QALRCGR"/>
<evidence type="ECO:0000256" key="10">
    <source>
        <dbReference type="ARBA" id="ARBA00022989"/>
    </source>
</evidence>
<feature type="binding site" evidence="15">
    <location>
        <position position="813"/>
    </location>
    <ligand>
        <name>ATP</name>
        <dbReference type="ChEBI" id="CHEBI:30616"/>
    </ligand>
</feature>
<dbReference type="GO" id="GO:0005886">
    <property type="term" value="C:plasma membrane"/>
    <property type="evidence" value="ECO:0007669"/>
    <property type="project" value="TreeGrafter"/>
</dbReference>
<feature type="transmembrane region" description="Helical" evidence="17">
    <location>
        <begin position="1034"/>
        <end position="1055"/>
    </location>
</feature>
<dbReference type="GO" id="GO:0000287">
    <property type="term" value="F:magnesium ion binding"/>
    <property type="evidence" value="ECO:0007669"/>
    <property type="project" value="UniProtKB-UniRule"/>
</dbReference>
<keyword evidence="4 17" id="KW-0812">Transmembrane</keyword>
<feature type="binding site" evidence="16">
    <location>
        <position position="501"/>
    </location>
    <ligand>
        <name>Mg(2+)</name>
        <dbReference type="ChEBI" id="CHEBI:18420"/>
    </ligand>
</feature>
<comment type="catalytic activity">
    <reaction evidence="13">
        <text>a 1,2-diacyl-sn-glycero-3-phosphoethanolamine(out) + ATP + H2O = a 1,2-diacyl-sn-glycero-3-phosphoethanolamine(in) + ADP + phosphate + H(+)</text>
        <dbReference type="Rhea" id="RHEA:66132"/>
        <dbReference type="ChEBI" id="CHEBI:15377"/>
        <dbReference type="ChEBI" id="CHEBI:15378"/>
        <dbReference type="ChEBI" id="CHEBI:30616"/>
        <dbReference type="ChEBI" id="CHEBI:43474"/>
        <dbReference type="ChEBI" id="CHEBI:64612"/>
        <dbReference type="ChEBI" id="CHEBI:456216"/>
    </reaction>
    <physiologicalReaction direction="left-to-right" evidence="13">
        <dbReference type="Rhea" id="RHEA:66133"/>
    </physiologicalReaction>
</comment>
<dbReference type="GO" id="GO:0005524">
    <property type="term" value="F:ATP binding"/>
    <property type="evidence" value="ECO:0007669"/>
    <property type="project" value="UniProtKB-UniRule"/>
</dbReference>
<dbReference type="Pfam" id="PF16209">
    <property type="entry name" value="PhoLip_ATPase_N"/>
    <property type="match status" value="1"/>
</dbReference>
<protein>
    <recommendedName>
        <fullName evidence="17">Phospholipid-transporting ATPase</fullName>
        <ecNumber evidence="17">7.6.2.1</ecNumber>
    </recommendedName>
</protein>
<feature type="domain" description="P-type ATPase C-terminal" evidence="20">
    <location>
        <begin position="971"/>
        <end position="1222"/>
    </location>
</feature>
<feature type="binding site" evidence="15">
    <location>
        <position position="500"/>
    </location>
    <ligand>
        <name>ATP</name>
        <dbReference type="ChEBI" id="CHEBI:30616"/>
    </ligand>
</feature>
<dbReference type="FunFam" id="3.40.50.1000:FF:000001">
    <property type="entry name" value="Phospholipid-transporting ATPase IC"/>
    <property type="match status" value="1"/>
</dbReference>
<name>A0A1U7LTE1_NEOID</name>
<feature type="binding site" evidence="16">
    <location>
        <position position="499"/>
    </location>
    <ligand>
        <name>Mg(2+)</name>
        <dbReference type="ChEBI" id="CHEBI:18420"/>
    </ligand>
</feature>
<evidence type="ECO:0000256" key="16">
    <source>
        <dbReference type="PIRSR" id="PIRSR606539-3"/>
    </source>
</evidence>
<evidence type="ECO:0000256" key="18">
    <source>
        <dbReference type="SAM" id="MobiDB-lite"/>
    </source>
</evidence>
<keyword evidence="8 16" id="KW-0460">Magnesium</keyword>
<evidence type="ECO:0000256" key="6">
    <source>
        <dbReference type="ARBA" id="ARBA00022741"/>
    </source>
</evidence>
<comment type="similarity">
    <text evidence="2 17">Belongs to the cation transport ATPase (P-type) (TC 3.A.3) family. Type IV subfamily.</text>
</comment>
<keyword evidence="10 17" id="KW-1133">Transmembrane helix</keyword>
<evidence type="ECO:0000256" key="5">
    <source>
        <dbReference type="ARBA" id="ARBA00022723"/>
    </source>
</evidence>
<keyword evidence="3" id="KW-0813">Transport</keyword>
<feature type="transmembrane region" description="Helical" evidence="17">
    <location>
        <begin position="381"/>
        <end position="402"/>
    </location>
</feature>